<dbReference type="EMBL" id="JAJHJB010000012">
    <property type="protein sequence ID" value="MCC5465827.1"/>
    <property type="molecule type" value="Genomic_DNA"/>
</dbReference>
<evidence type="ECO:0000256" key="6">
    <source>
        <dbReference type="ARBA" id="ARBA00022989"/>
    </source>
</evidence>
<accession>A0ABS8HUM9</accession>
<keyword evidence="5 8" id="KW-0812">Transmembrane</keyword>
<feature type="transmembrane region" description="Helical" evidence="8">
    <location>
        <begin position="396"/>
        <end position="415"/>
    </location>
</feature>
<dbReference type="PROSITE" id="PS01116">
    <property type="entry name" value="XANTH_URACIL_PERMASE"/>
    <property type="match status" value="1"/>
</dbReference>
<feature type="transmembrane region" description="Helical" evidence="8">
    <location>
        <begin position="147"/>
        <end position="169"/>
    </location>
</feature>
<dbReference type="Pfam" id="PF00860">
    <property type="entry name" value="Xan_ur_permease"/>
    <property type="match status" value="1"/>
</dbReference>
<keyword evidence="3" id="KW-0813">Transport</keyword>
<name>A0ABS8HUM9_9FIRM</name>
<dbReference type="NCBIfam" id="NF037981">
    <property type="entry name" value="NCS2_1"/>
    <property type="match status" value="1"/>
</dbReference>
<dbReference type="InterPro" id="IPR017588">
    <property type="entry name" value="UacT-like"/>
</dbReference>
<sequence>MYFAISSVGEINNGVIEMPENVCHPVDEKLPLGQTFVYGLQHVLAMYAGAVAVPLILANALKLPNDVLIYLINADLFVAGITTIIQCIGFGQIGSKLPLMQGVTFAAVTPMIIIGQTHGLTSIFGSTIAAGIITYLLSPYFSKLLRFFPQVVTGTIITIIGISLLPVAVNWSAGGNPSAPNYANGTYICLAFVVLSFILLLNRYCKGFLSNISVLLGLIFGTIIAIPLGITDLSKISQANWIGITSPFAFGLPTFEFSSILAMTVVMLVVMTETTGDLIAIAEIVKKPLQSNDLTKGLRTDGIGTLIGGIFNSFPHTAFAQNVGLVSLTGIKSRFVVASGGLILIVLGLLPKAAALVAAIPSPVLGGAGIVMFGMVAASGIKSLAKVNYEGNKNSLIVAVSVGVSMIPLAVPSFYHTLPEWAGIVLHSGITGGTLAAILLNAFFNEFGTIIKKQESSVA</sequence>
<dbReference type="PANTHER" id="PTHR42810">
    <property type="entry name" value="PURINE PERMEASE C1399.01C-RELATED"/>
    <property type="match status" value="1"/>
</dbReference>
<feature type="transmembrane region" description="Helical" evidence="8">
    <location>
        <begin position="364"/>
        <end position="384"/>
    </location>
</feature>
<evidence type="ECO:0000256" key="3">
    <source>
        <dbReference type="ARBA" id="ARBA00022448"/>
    </source>
</evidence>
<dbReference type="PANTHER" id="PTHR42810:SF4">
    <property type="entry name" value="URIC ACID TRANSPORTER UACT"/>
    <property type="match status" value="1"/>
</dbReference>
<gene>
    <name evidence="9" type="ORF">LMF89_10710</name>
</gene>
<dbReference type="RefSeq" id="WP_229535051.1">
    <property type="nucleotide sequence ID" value="NZ_JAJHJB010000012.1"/>
</dbReference>
<evidence type="ECO:0000256" key="7">
    <source>
        <dbReference type="ARBA" id="ARBA00023136"/>
    </source>
</evidence>
<protein>
    <submittedName>
        <fullName evidence="9">Purine permease</fullName>
    </submittedName>
</protein>
<evidence type="ECO:0000313" key="10">
    <source>
        <dbReference type="Proteomes" id="UP001165492"/>
    </source>
</evidence>
<evidence type="ECO:0000256" key="5">
    <source>
        <dbReference type="ARBA" id="ARBA00022692"/>
    </source>
</evidence>
<feature type="transmembrane region" description="Helical" evidence="8">
    <location>
        <begin position="250"/>
        <end position="270"/>
    </location>
</feature>
<evidence type="ECO:0000256" key="8">
    <source>
        <dbReference type="SAM" id="Phobius"/>
    </source>
</evidence>
<dbReference type="NCBIfam" id="TIGR03173">
    <property type="entry name" value="pbuX"/>
    <property type="match status" value="1"/>
</dbReference>
<dbReference type="Proteomes" id="UP001165492">
    <property type="component" value="Unassembled WGS sequence"/>
</dbReference>
<organism evidence="9 10">
    <name type="scientific">Pelosinus baikalensis</name>
    <dbReference type="NCBI Taxonomy" id="2892015"/>
    <lineage>
        <taxon>Bacteria</taxon>
        <taxon>Bacillati</taxon>
        <taxon>Bacillota</taxon>
        <taxon>Negativicutes</taxon>
        <taxon>Selenomonadales</taxon>
        <taxon>Sporomusaceae</taxon>
        <taxon>Pelosinus</taxon>
    </lineage>
</organism>
<evidence type="ECO:0000256" key="1">
    <source>
        <dbReference type="ARBA" id="ARBA00004651"/>
    </source>
</evidence>
<evidence type="ECO:0000256" key="4">
    <source>
        <dbReference type="ARBA" id="ARBA00022475"/>
    </source>
</evidence>
<reference evidence="9" key="1">
    <citation type="submission" date="2021-11" db="EMBL/GenBank/DDBJ databases">
        <title>Description of a new species Pelosinus isolated from the bottom sediments of Lake Baikal.</title>
        <authorList>
            <person name="Zakharyuk A."/>
        </authorList>
    </citation>
    <scope>NUCLEOTIDE SEQUENCE</scope>
    <source>
        <strain evidence="9">Bkl1</strain>
    </source>
</reference>
<comment type="similarity">
    <text evidence="2">Belongs to the nucleobase:cation symporter-2 (NCS2) (TC 2.A.40) family.</text>
</comment>
<keyword evidence="7 8" id="KW-0472">Membrane</keyword>
<dbReference type="InterPro" id="IPR006043">
    <property type="entry name" value="NCS2"/>
</dbReference>
<comment type="subcellular location">
    <subcellularLocation>
        <location evidence="1">Cell membrane</location>
        <topology evidence="1">Multi-pass membrane protein</topology>
    </subcellularLocation>
</comment>
<feature type="transmembrane region" description="Helical" evidence="8">
    <location>
        <begin position="120"/>
        <end position="140"/>
    </location>
</feature>
<feature type="transmembrane region" description="Helical" evidence="8">
    <location>
        <begin position="335"/>
        <end position="358"/>
    </location>
</feature>
<feature type="transmembrane region" description="Helical" evidence="8">
    <location>
        <begin position="181"/>
        <end position="201"/>
    </location>
</feature>
<keyword evidence="4" id="KW-1003">Cell membrane</keyword>
<evidence type="ECO:0000313" key="9">
    <source>
        <dbReference type="EMBL" id="MCC5465827.1"/>
    </source>
</evidence>
<feature type="transmembrane region" description="Helical" evidence="8">
    <location>
        <begin position="208"/>
        <end position="230"/>
    </location>
</feature>
<dbReference type="InterPro" id="IPR006042">
    <property type="entry name" value="Xan_ur_permease"/>
</dbReference>
<dbReference type="NCBIfam" id="TIGR00801">
    <property type="entry name" value="ncs2"/>
    <property type="match status" value="1"/>
</dbReference>
<proteinExistence type="inferred from homology"/>
<evidence type="ECO:0000256" key="2">
    <source>
        <dbReference type="ARBA" id="ARBA00008821"/>
    </source>
</evidence>
<feature type="transmembrane region" description="Helical" evidence="8">
    <location>
        <begin position="67"/>
        <end position="90"/>
    </location>
</feature>
<keyword evidence="6 8" id="KW-1133">Transmembrane helix</keyword>
<feature type="transmembrane region" description="Helical" evidence="8">
    <location>
        <begin position="43"/>
        <end position="61"/>
    </location>
</feature>
<comment type="caution">
    <text evidence="9">The sequence shown here is derived from an EMBL/GenBank/DDBJ whole genome shotgun (WGS) entry which is preliminary data.</text>
</comment>
<keyword evidence="10" id="KW-1185">Reference proteome</keyword>
<feature type="transmembrane region" description="Helical" evidence="8">
    <location>
        <begin position="421"/>
        <end position="444"/>
    </location>
</feature>